<name>W6JVR7_9MICO</name>
<dbReference type="Proteomes" id="UP000035763">
    <property type="component" value="Unassembled WGS sequence"/>
</dbReference>
<proteinExistence type="predicted"/>
<sequence length="1808" mass="199310">MTEPTRQSGGGGAHSSFDRVVNAIEARGLTTASRRQHSLMAGCPVHDERTPSLHITWRGGPRGGGVLLYCHGCQAQAEQIVEALSLTMSDLFDEPLPERDRSLYRVGKSPSRRRAGQRRGKLGRLPSLLPKPPAAPVPAVEHHWVEIERYPYVDHEDRLVQEVIREECTAEGERHKQFRQLFVTREGRRVKRKPEEFYPVIYRAPQVAAAVKAGSEVWLLEGEKDVHTAERLGLVATTNTQGGKSFPADLVEEFTNARVVVVLDRDSTGWARGVDLHAKLTGVGAKVLLRLPDLEDAKTDFTDHIEAGKGLDALQWVAVEEVAVWHELTSVKDRARSLQQAIEEAQGRWELADEGQDVEDNRRFAKRWALESQVRQESLRDLVDQLCAAGMRIGTEWVGEAIEAAEALLAEGTEAARRCHLQVQVPVPESLRPAAQPPADSPAPADGEPTPKASPTDVVTDDSDWLGQKGVGSGNTPFRVLDGKIVQWEPDRSSRRQRDEWDEDQDEPGKFKTLLSMVVRVSCREYLEVEHNHDVEDTELMGRSTPTKRRVSAPKTLIAVRLQYPDEITGELLEIRVMADKWRDHSWLESLPGPPDYDHKRAGLDQLQRAILAISENVVDEVLYRATGWRENADGTHRFIHRRGAITPTGHEDVEVAFSGPIERYNFPDPIREAKALRTAWQNGSATMLDRLPGRVAAPLLGQVFRAVLGHNPWVLTLVGPPGSYKTSVAAKAMQHFGEKWEHKKPASSMSGNGDTFNALRFKLHNAKDCLYWMDDFAPTRSWLEAQKHLEETARLIHNQEERSRSSRDGLSVSDGTGPRASGLCTSEVMPRPGSGAERMLVVPLAREDVDTALLFPLDEALSRHQRALVMASYISWLSGDLMGKRAHYMEIADAYADALVERAGESVRQAAAISHTWVGWVAMTDFLLETGAITAEERLQTLRRVDEALHEAGRAAVNPDMPRTTGARARELLAYALRQGIAYVDDVRTGECPPWPLAGRLGWRRTVTETDMMGSPSKYRLERNGIRLGYVMHDPGPKDRGRVLMCESTQLEAVLKAASATQAEKLEIDRNTACRALHDEHVLIPDTSEGRTRHTVKCRIHAEERDARMVTLYLDRVIDDEDDAAGDGPEDGGDFPGGDDPHSGPGNHHPDDGGTAPDTDGEDPVLEIPGLNTPDPHAVDTAHTMTESGTGADTDHRGDRDGTDHPSEETPMDEPELTARPHTDLDGVVGWTEPRSSGDVAPCVVCGVRSGVVISGVRVHTVCWEGSTATDRAAQTPVGHPWKRGQQPDTDVQATTQPEAPAPDPMPAPSPTPAKERTSPTKAAVTETKFRAAAAVVDIDGIWLSNGEFVEMPGDGPQHAGDLVRLAQWLSLGTAVTKYLDAAAQVWVGDDLARRLGIDVEAITKASEQDKDKVARESSATSVAVTAAQEAGYSFGGKGDDALGRWTRIWKGSEKSVWVVLLAAMSRDDANVALMRDQPDHATLARRIGLLADALGHPYQLSGSTTGLDLMTTLRHRDRDRFFPVLEPCPPAQVSNVEADISWCRQPTGEELAHKWIHAYDRSGSYLAGVSGLELGVGAPVHHPDGTAFVPRMPGYWRIEIPDTGDWRMPHPLDPRGLHAGKVRWATTPALEFAAEQGYEPEILEAYTWAERARILDPWYERIRDARTRLDVDDIDSQIARDQLKQIYAPTIGMLGSSTHMAGRVGYAPERRHMIIAKARTNILRRIATIGNETGRYPVAVVADTVLYTSPDPDPVASWPGGERWMGRELGRYKVEGSAPLKEHLEFLTGGTYKGKDAIVERVAGAE</sequence>
<accession>W6JVR7</accession>
<feature type="compositionally biased region" description="Acidic residues" evidence="1">
    <location>
        <begin position="1122"/>
        <end position="1134"/>
    </location>
</feature>
<evidence type="ECO:0000313" key="2">
    <source>
        <dbReference type="EMBL" id="CCH72771.1"/>
    </source>
</evidence>
<dbReference type="STRING" id="1193182.BN11_1960019"/>
<dbReference type="CDD" id="cd01029">
    <property type="entry name" value="TOPRIM_primases"/>
    <property type="match status" value="1"/>
</dbReference>
<feature type="compositionally biased region" description="Basic residues" evidence="1">
    <location>
        <begin position="110"/>
        <end position="122"/>
    </location>
</feature>
<feature type="compositionally biased region" description="Basic and acidic residues" evidence="1">
    <location>
        <begin position="1194"/>
        <end position="1209"/>
    </location>
</feature>
<dbReference type="Gene3D" id="3.40.1360.10">
    <property type="match status" value="1"/>
</dbReference>
<feature type="region of interest" description="Disordered" evidence="1">
    <location>
        <begin position="427"/>
        <end position="484"/>
    </location>
</feature>
<feature type="region of interest" description="Disordered" evidence="1">
    <location>
        <begin position="106"/>
        <end position="134"/>
    </location>
</feature>
<organism evidence="2 3">
    <name type="scientific">Nostocoides australiense Ben110</name>
    <dbReference type="NCBI Taxonomy" id="1193182"/>
    <lineage>
        <taxon>Bacteria</taxon>
        <taxon>Bacillati</taxon>
        <taxon>Actinomycetota</taxon>
        <taxon>Actinomycetes</taxon>
        <taxon>Micrococcales</taxon>
        <taxon>Intrasporangiaceae</taxon>
        <taxon>Nostocoides</taxon>
    </lineage>
</organism>
<feature type="region of interest" description="Disordered" evidence="1">
    <location>
        <begin position="797"/>
        <end position="829"/>
    </location>
</feature>
<dbReference type="InterPro" id="IPR034154">
    <property type="entry name" value="TOPRIM_DnaG/twinkle"/>
</dbReference>
<evidence type="ECO:0000313" key="3">
    <source>
        <dbReference type="Proteomes" id="UP000035763"/>
    </source>
</evidence>
<feature type="region of interest" description="Disordered" evidence="1">
    <location>
        <begin position="1122"/>
        <end position="1240"/>
    </location>
</feature>
<evidence type="ECO:0008006" key="4">
    <source>
        <dbReference type="Google" id="ProtNLM"/>
    </source>
</evidence>
<dbReference type="EMBL" id="CAJA01000108">
    <property type="protein sequence ID" value="CCH72771.1"/>
    <property type="molecule type" value="Genomic_DNA"/>
</dbReference>
<gene>
    <name evidence="2" type="ORF">BN11_1960019</name>
</gene>
<comment type="caution">
    <text evidence="2">The sequence shown here is derived from an EMBL/GenBank/DDBJ whole genome shotgun (WGS) entry which is preliminary data.</text>
</comment>
<evidence type="ECO:0000256" key="1">
    <source>
        <dbReference type="SAM" id="MobiDB-lite"/>
    </source>
</evidence>
<feature type="compositionally biased region" description="Pro residues" evidence="1">
    <location>
        <begin position="1301"/>
        <end position="1313"/>
    </location>
</feature>
<feature type="compositionally biased region" description="Polar residues" evidence="1">
    <location>
        <begin position="1288"/>
        <end position="1298"/>
    </location>
</feature>
<protein>
    <recommendedName>
        <fullName evidence="4">Telomere-binding protein</fullName>
    </recommendedName>
</protein>
<feature type="compositionally biased region" description="Basic and acidic residues" evidence="1">
    <location>
        <begin position="797"/>
        <end position="808"/>
    </location>
</feature>
<feature type="compositionally biased region" description="Low complexity" evidence="1">
    <location>
        <begin position="1144"/>
        <end position="1159"/>
    </location>
</feature>
<feature type="region of interest" description="Disordered" evidence="1">
    <location>
        <begin position="1272"/>
        <end position="1325"/>
    </location>
</feature>
<reference evidence="2 3" key="1">
    <citation type="journal article" date="2013" name="ISME J.">
        <title>A metabolic model for members of the genus Tetrasphaera involved in enhanced biological phosphorus removal.</title>
        <authorList>
            <person name="Kristiansen R."/>
            <person name="Nguyen H.T.T."/>
            <person name="Saunders A.M."/>
            <person name="Nielsen J.L."/>
            <person name="Wimmer R."/>
            <person name="Le V.Q."/>
            <person name="McIlroy S.J."/>
            <person name="Petrovski S."/>
            <person name="Seviour R.J."/>
            <person name="Calteau A."/>
            <person name="Nielsen K.L."/>
            <person name="Nielsen P.H."/>
        </authorList>
    </citation>
    <scope>NUCLEOTIDE SEQUENCE [LARGE SCALE GENOMIC DNA]</scope>
    <source>
        <strain evidence="2 3">Ben110</strain>
    </source>
</reference>
<keyword evidence="3" id="KW-1185">Reference proteome</keyword>